<sequence>MSRPAISSVPPEDPHTPPRPLRRLTFELFGIVVLKIAALALIWWVVLAPQPKPDASPDAIAQRLAPSAPAPPEAQP</sequence>
<keyword evidence="4" id="KW-1185">Reference proteome</keyword>
<name>A0A4S3KEL9_9GAMM</name>
<dbReference type="RefSeq" id="WP_136258834.1">
    <property type="nucleotide sequence ID" value="NZ_MWIO01000030.1"/>
</dbReference>
<dbReference type="AlphaFoldDB" id="A0A4S3KEL9"/>
<feature type="transmembrane region" description="Helical" evidence="2">
    <location>
        <begin position="28"/>
        <end position="46"/>
    </location>
</feature>
<keyword evidence="2" id="KW-0472">Membrane</keyword>
<gene>
    <name evidence="3" type="ORF">B1991_11565</name>
</gene>
<feature type="region of interest" description="Disordered" evidence="1">
    <location>
        <begin position="1"/>
        <end position="20"/>
    </location>
</feature>
<evidence type="ECO:0000313" key="4">
    <source>
        <dbReference type="Proteomes" id="UP000306317"/>
    </source>
</evidence>
<keyword evidence="2" id="KW-1133">Transmembrane helix</keyword>
<evidence type="ECO:0000313" key="3">
    <source>
        <dbReference type="EMBL" id="THD06957.1"/>
    </source>
</evidence>
<proteinExistence type="predicted"/>
<dbReference type="NCBIfam" id="NF045611">
    <property type="entry name" value="small_CydP"/>
    <property type="match status" value="1"/>
</dbReference>
<dbReference type="EMBL" id="MWIO01000030">
    <property type="protein sequence ID" value="THD06957.1"/>
    <property type="molecule type" value="Genomic_DNA"/>
</dbReference>
<evidence type="ECO:0000256" key="2">
    <source>
        <dbReference type="SAM" id="Phobius"/>
    </source>
</evidence>
<accession>A0A4S3KEL9</accession>
<protein>
    <recommendedName>
        <fullName evidence="5">Energy transducer TonB</fullName>
    </recommendedName>
</protein>
<keyword evidence="2" id="KW-0812">Transmembrane</keyword>
<comment type="caution">
    <text evidence="3">The sequence shown here is derived from an EMBL/GenBank/DDBJ whole genome shotgun (WGS) entry which is preliminary data.</text>
</comment>
<evidence type="ECO:0000256" key="1">
    <source>
        <dbReference type="SAM" id="MobiDB-lite"/>
    </source>
</evidence>
<evidence type="ECO:0008006" key="5">
    <source>
        <dbReference type="Google" id="ProtNLM"/>
    </source>
</evidence>
<dbReference type="InterPro" id="IPR054636">
    <property type="entry name" value="CydP"/>
</dbReference>
<organism evidence="3 4">
    <name type="scientific">Rhodanobacter lindaniclasticus</name>
    <dbReference type="NCBI Taxonomy" id="75310"/>
    <lineage>
        <taxon>Bacteria</taxon>
        <taxon>Pseudomonadati</taxon>
        <taxon>Pseudomonadota</taxon>
        <taxon>Gammaproteobacteria</taxon>
        <taxon>Lysobacterales</taxon>
        <taxon>Rhodanobacteraceae</taxon>
        <taxon>Rhodanobacter</taxon>
    </lineage>
</organism>
<reference evidence="3 4" key="1">
    <citation type="submission" date="2017-02" db="EMBL/GenBank/DDBJ databases">
        <title>Whole genome sequencing of Rhodanobacter lindaniclasticus DSM 17932.</title>
        <authorList>
            <person name="Kumar S."/>
            <person name="Patil P."/>
            <person name="Patil P.B."/>
        </authorList>
    </citation>
    <scope>NUCLEOTIDE SEQUENCE [LARGE SCALE GENOMIC DNA]</scope>
    <source>
        <strain evidence="3 4">DSM 17932</strain>
    </source>
</reference>
<dbReference type="Proteomes" id="UP000306317">
    <property type="component" value="Unassembled WGS sequence"/>
</dbReference>
<feature type="region of interest" description="Disordered" evidence="1">
    <location>
        <begin position="55"/>
        <end position="76"/>
    </location>
</feature>